<organism evidence="5 6">
    <name type="scientific">Kribbella pittospori</name>
    <dbReference type="NCBI Taxonomy" id="722689"/>
    <lineage>
        <taxon>Bacteria</taxon>
        <taxon>Bacillati</taxon>
        <taxon>Actinomycetota</taxon>
        <taxon>Actinomycetes</taxon>
        <taxon>Propionibacteriales</taxon>
        <taxon>Kribbellaceae</taxon>
        <taxon>Kribbella</taxon>
    </lineage>
</organism>
<evidence type="ECO:0000256" key="1">
    <source>
        <dbReference type="ARBA" id="ARBA00010986"/>
    </source>
</evidence>
<dbReference type="GO" id="GO:0016829">
    <property type="term" value="F:lyase activity"/>
    <property type="evidence" value="ECO:0007669"/>
    <property type="project" value="UniProtKB-KW"/>
</dbReference>
<evidence type="ECO:0000256" key="2">
    <source>
        <dbReference type="ARBA" id="ARBA00023239"/>
    </source>
</evidence>
<sequence>MVRFEQVGVLPEPGDNVAIASRRLDAGTEIELGGAVVTLPHTVLEGHRFVVTPVAPGGALTSWNTPFARASRDLVPGDYVCTPTSLAAVTARGVEGLPDEASATNEPLDPYELDESALNFGAQVTSVEQPGTFLGYPREQGPAGTRNHVVLMATSSRNSGFVTELARRFDGAAAGDGVVPVAHTEGGEDEVPNNLHFLLATLAGFTLNPNVGAVLIVDTEDDVVSGQAIKDFMAEHGYPSIKVPFAYFTRRAGFEHDLTEAGALVEPWLPIVDNQTRVKVPLADLKIALQCGGSDAFSGISANPLAGLVGAEVIKHGGAAVLAETDELIGAEPYVLKNVRDLATAQRFLATIRSFKERVGWHGHTAEGNPSGGNVYRGLYNIVLKSIGAARKLPREVRLDHVIDYGEPLPGNGYIFMDSPGNDLESVAGQIGSGCNLIFFTTGNGSITNFPFVPTLKFVTTHDRYERLHAEMDVDAGRYLTGTSMAELTADTFDLTVRVASGEPSAGERAGHSQVSIWRNWKQSGPREGISITTDGRMSRKLIDLPAEDRDAPLDGLPMTGLGTNDRTAVRLLQVDDRLVPEAVGLILPTSLCSGQIALRLAAQGELEKWAGDAVTRMVALPHTEGCGSSGGASEETFARTMLGYLLHPNTRMALLLEHGCEKTHNDYFRSRLVEAGADPSRFGWASIQADGGLDAVGARVKDWFGSFDLSSPIEHAGTLGELTIGLEARGPLTDETAEALALVGREIVGSGGSVVLSSRGGLVAHDGFRRTAFGSDTALGPTIAHGQRFVAPGWHVMRMPGTDWMETATGFGASGVQQILAHVAGGTLSAQRFVPVVEFSNDPETVAKYGDDLDAVATGNAADQARIGLDTIASVASRQFVPKAVASGNVGFQITRGLLGTSM</sequence>
<evidence type="ECO:0000259" key="4">
    <source>
        <dbReference type="Pfam" id="PF20629"/>
    </source>
</evidence>
<dbReference type="EMBL" id="SJKB01000007">
    <property type="protein sequence ID" value="TCC59411.1"/>
    <property type="molecule type" value="Genomic_DNA"/>
</dbReference>
<dbReference type="Pfam" id="PF04295">
    <property type="entry name" value="GD_AH_second"/>
    <property type="match status" value="2"/>
</dbReference>
<accession>A0A4R0KG29</accession>
<dbReference type="AlphaFoldDB" id="A0A4R0KG29"/>
<dbReference type="PANTHER" id="PTHR30536:SF5">
    <property type="entry name" value="ALTRONATE DEHYDRATASE"/>
    <property type="match status" value="1"/>
</dbReference>
<feature type="domain" description="D-galactarate/Altronate dehydratase C-terminal" evidence="4">
    <location>
        <begin position="283"/>
        <end position="521"/>
    </location>
</feature>
<keyword evidence="5" id="KW-0378">Hydrolase</keyword>
<dbReference type="Proteomes" id="UP000291144">
    <property type="component" value="Unassembled WGS sequence"/>
</dbReference>
<dbReference type="RefSeq" id="WP_131359702.1">
    <property type="nucleotide sequence ID" value="NZ_SJKB01000007.1"/>
</dbReference>
<proteinExistence type="inferred from homology"/>
<keyword evidence="6" id="KW-1185">Reference proteome</keyword>
<evidence type="ECO:0000313" key="6">
    <source>
        <dbReference type="Proteomes" id="UP000291144"/>
    </source>
</evidence>
<dbReference type="InterPro" id="IPR048332">
    <property type="entry name" value="GD_AH_C"/>
</dbReference>
<reference evidence="5 6" key="1">
    <citation type="submission" date="2019-02" db="EMBL/GenBank/DDBJ databases">
        <title>Kribbella capetownensis sp. nov. and Kribbella speibonae sp. nov., isolated from soil.</title>
        <authorList>
            <person name="Curtis S.M."/>
            <person name="Norton I."/>
            <person name="Everest G.J."/>
            <person name="Meyers P.R."/>
        </authorList>
    </citation>
    <scope>NUCLEOTIDE SEQUENCE [LARGE SCALE GENOMIC DNA]</scope>
    <source>
        <strain evidence="5 6">NRRL B-24813</strain>
    </source>
</reference>
<evidence type="ECO:0000313" key="5">
    <source>
        <dbReference type="EMBL" id="TCC59411.1"/>
    </source>
</evidence>
<feature type="domain" description="D-galactarate/Altronate dehydratase second" evidence="3">
    <location>
        <begin position="586"/>
        <end position="697"/>
    </location>
</feature>
<dbReference type="InterPro" id="IPR007392">
    <property type="entry name" value="GD_AH_second"/>
</dbReference>
<comment type="caution">
    <text evidence="5">The sequence shown here is derived from an EMBL/GenBank/DDBJ whole genome shotgun (WGS) entry which is preliminary data.</text>
</comment>
<dbReference type="InterPro" id="IPR052172">
    <property type="entry name" value="UxaA_altronate/galactarate_dh"/>
</dbReference>
<dbReference type="OrthoDB" id="9804574at2"/>
<dbReference type="Pfam" id="PF20629">
    <property type="entry name" value="GD_AH_C"/>
    <property type="match status" value="1"/>
</dbReference>
<evidence type="ECO:0000259" key="3">
    <source>
        <dbReference type="Pfam" id="PF04295"/>
    </source>
</evidence>
<dbReference type="PANTHER" id="PTHR30536">
    <property type="entry name" value="ALTRONATE/GALACTARATE DEHYDRATASE"/>
    <property type="match status" value="1"/>
</dbReference>
<dbReference type="Gene3D" id="2.30.130.110">
    <property type="match status" value="1"/>
</dbReference>
<keyword evidence="2" id="KW-0456">Lyase</keyword>
<protein>
    <submittedName>
        <fullName evidence="5">Altronate hydrolase</fullName>
    </submittedName>
</protein>
<comment type="similarity">
    <text evidence="1">Belongs to the UxaA family.</text>
</comment>
<feature type="domain" description="D-galactarate/Altronate dehydratase second" evidence="3">
    <location>
        <begin position="135"/>
        <end position="270"/>
    </location>
</feature>
<name>A0A4R0KG29_9ACTN</name>
<gene>
    <name evidence="5" type="ORF">E0H73_22455</name>
</gene>
<dbReference type="GO" id="GO:0016787">
    <property type="term" value="F:hydrolase activity"/>
    <property type="evidence" value="ECO:0007669"/>
    <property type="project" value="UniProtKB-KW"/>
</dbReference>